<name>A0A1B2I555_9BACT</name>
<evidence type="ECO:0008006" key="6">
    <source>
        <dbReference type="Google" id="ProtNLM"/>
    </source>
</evidence>
<dbReference type="InterPro" id="IPR050469">
    <property type="entry name" value="Diguanylate_Cyclase"/>
</dbReference>
<dbReference type="InterPro" id="IPR000160">
    <property type="entry name" value="GGDEF_dom"/>
</dbReference>
<dbReference type="PROSITE" id="PS50110">
    <property type="entry name" value="RESPONSE_REGULATORY"/>
    <property type="match status" value="1"/>
</dbReference>
<dbReference type="OrthoDB" id="9783388at2"/>
<dbReference type="GeneID" id="83057858"/>
<dbReference type="PANTHER" id="PTHR45138:SF24">
    <property type="entry name" value="DIGUANYLATE CYCLASE DGCC-RELATED"/>
    <property type="match status" value="1"/>
</dbReference>
<dbReference type="SUPFAM" id="SSF55073">
    <property type="entry name" value="Nucleotide cyclase"/>
    <property type="match status" value="1"/>
</dbReference>
<dbReference type="InterPro" id="IPR029787">
    <property type="entry name" value="Nucleotide_cyclase"/>
</dbReference>
<feature type="domain" description="Response regulatory" evidence="2">
    <location>
        <begin position="249"/>
        <end position="365"/>
    </location>
</feature>
<dbReference type="GO" id="GO:0000160">
    <property type="term" value="P:phosphorelay signal transduction system"/>
    <property type="evidence" value="ECO:0007669"/>
    <property type="project" value="InterPro"/>
</dbReference>
<reference evidence="4" key="1">
    <citation type="submission" date="2016-08" db="EMBL/GenBank/DDBJ databases">
        <title>Complete genome of Cloacibacillus porcorum.</title>
        <authorList>
            <person name="Looft T."/>
            <person name="Bayles D.O."/>
            <person name="Alt D.P."/>
        </authorList>
    </citation>
    <scope>NUCLEOTIDE SEQUENCE [LARGE SCALE GENOMIC DNA]</scope>
    <source>
        <strain evidence="4">CL-84</strain>
    </source>
</reference>
<keyword evidence="1" id="KW-0597">Phosphoprotein</keyword>
<evidence type="ECO:0000256" key="1">
    <source>
        <dbReference type="PROSITE-ProRule" id="PRU00169"/>
    </source>
</evidence>
<dbReference type="KEGG" id="cpor:BED41_08335"/>
<dbReference type="Pfam" id="PF00990">
    <property type="entry name" value="GGDEF"/>
    <property type="match status" value="1"/>
</dbReference>
<dbReference type="GO" id="GO:0005886">
    <property type="term" value="C:plasma membrane"/>
    <property type="evidence" value="ECO:0007669"/>
    <property type="project" value="TreeGrafter"/>
</dbReference>
<dbReference type="CDD" id="cd01949">
    <property type="entry name" value="GGDEF"/>
    <property type="match status" value="1"/>
</dbReference>
<dbReference type="InterPro" id="IPR001789">
    <property type="entry name" value="Sig_transdc_resp-reg_receiver"/>
</dbReference>
<feature type="domain" description="GGDEF" evidence="3">
    <location>
        <begin position="415"/>
        <end position="543"/>
    </location>
</feature>
<proteinExistence type="predicted"/>
<dbReference type="Gene3D" id="3.40.50.2300">
    <property type="match status" value="1"/>
</dbReference>
<dbReference type="InterPro" id="IPR043128">
    <property type="entry name" value="Rev_trsase/Diguanyl_cyclase"/>
</dbReference>
<dbReference type="AlphaFoldDB" id="A0A1B2I555"/>
<gene>
    <name evidence="4" type="ORF">BED41_08335</name>
</gene>
<dbReference type="GO" id="GO:0043709">
    <property type="term" value="P:cell adhesion involved in single-species biofilm formation"/>
    <property type="evidence" value="ECO:0007669"/>
    <property type="project" value="TreeGrafter"/>
</dbReference>
<dbReference type="Gene3D" id="3.30.70.270">
    <property type="match status" value="1"/>
</dbReference>
<dbReference type="PROSITE" id="PS50887">
    <property type="entry name" value="GGDEF"/>
    <property type="match status" value="1"/>
</dbReference>
<evidence type="ECO:0000313" key="4">
    <source>
        <dbReference type="EMBL" id="ANZ45083.1"/>
    </source>
</evidence>
<dbReference type="RefSeq" id="WP_066744794.1">
    <property type="nucleotide sequence ID" value="NZ_CP016757.1"/>
</dbReference>
<evidence type="ECO:0000313" key="5">
    <source>
        <dbReference type="Proteomes" id="UP000093044"/>
    </source>
</evidence>
<dbReference type="GO" id="GO:0052621">
    <property type="term" value="F:diguanylate cyclase activity"/>
    <property type="evidence" value="ECO:0007669"/>
    <property type="project" value="TreeGrafter"/>
</dbReference>
<organism evidence="4 5">
    <name type="scientific">Cloacibacillus porcorum</name>
    <dbReference type="NCBI Taxonomy" id="1197717"/>
    <lineage>
        <taxon>Bacteria</taxon>
        <taxon>Thermotogati</taxon>
        <taxon>Synergistota</taxon>
        <taxon>Synergistia</taxon>
        <taxon>Synergistales</taxon>
        <taxon>Synergistaceae</taxon>
        <taxon>Cloacibacillus</taxon>
    </lineage>
</organism>
<dbReference type="Proteomes" id="UP000093044">
    <property type="component" value="Chromosome"/>
</dbReference>
<dbReference type="SUPFAM" id="SSF52172">
    <property type="entry name" value="CheY-like"/>
    <property type="match status" value="1"/>
</dbReference>
<dbReference type="Gene3D" id="1.10.357.10">
    <property type="entry name" value="Tetracycline Repressor, domain 2"/>
    <property type="match status" value="1"/>
</dbReference>
<dbReference type="EMBL" id="CP016757">
    <property type="protein sequence ID" value="ANZ45083.1"/>
    <property type="molecule type" value="Genomic_DNA"/>
</dbReference>
<dbReference type="InterPro" id="IPR011006">
    <property type="entry name" value="CheY-like_superfamily"/>
</dbReference>
<dbReference type="STRING" id="1197717.BED41_08335"/>
<protein>
    <recommendedName>
        <fullName evidence="6">Diguanylate cyclase response regulator</fullName>
    </recommendedName>
</protein>
<sequence length="564" mass="63442">MRIFDLKFGRQTFEKPTLEFLERAFALFIRDGLSLTSMETISGIGGSTADVKSCPFTTKEDVISALLEIVFQYTAGQMLESCDSAGYADLSGLERLRLYITQQEKILADSPEIFIFFRELESAFARKELSDHLLKKYTDGMLPIRERLTESYRIGVKEGTVRKDTDIGRASSVFFNTLMALLQHIAAMSRITAGYDSASEISIFADSMLGYLKYCAAAKDNNNGYILSSSLKTVEFPEGEGKTSADKNLILIVDDEWVNRAILSKMFSGIHATAEAENGAAALEYLKRHGRKVKIILLDLLMPVMDGFELLALIKADETLKNIPIIITSVAGEKSEERALAMGADEFIAKPYVPAVLRQRVETVLENARLRAEMRATEGRNEIIKEAFFDYLTGIYNRRGFETTLRAGDFSDKEMLHAFYMLDMDNLKMYNDTRGHSWGDSAIKAFAYALKENLRTYDIAARIGGDEFVVLLKNLPSKETALQRGSDFCTKVCQSGFEDPISCSVGLTVFKGEPNMKRLMEEADAALYAAKRRGRHCCCIWDEATMKIPYTSEETEKRRFDNER</sequence>
<dbReference type="NCBIfam" id="TIGR00254">
    <property type="entry name" value="GGDEF"/>
    <property type="match status" value="1"/>
</dbReference>
<dbReference type="GO" id="GO:1902201">
    <property type="term" value="P:negative regulation of bacterial-type flagellum-dependent cell motility"/>
    <property type="evidence" value="ECO:0007669"/>
    <property type="project" value="TreeGrafter"/>
</dbReference>
<dbReference type="SMART" id="SM00267">
    <property type="entry name" value="GGDEF"/>
    <property type="match status" value="1"/>
</dbReference>
<keyword evidence="5" id="KW-1185">Reference proteome</keyword>
<dbReference type="PANTHER" id="PTHR45138">
    <property type="entry name" value="REGULATORY COMPONENTS OF SENSORY TRANSDUCTION SYSTEM"/>
    <property type="match status" value="1"/>
</dbReference>
<feature type="modified residue" description="4-aspartylphosphate" evidence="1">
    <location>
        <position position="299"/>
    </location>
</feature>
<dbReference type="SMART" id="SM00448">
    <property type="entry name" value="REC"/>
    <property type="match status" value="1"/>
</dbReference>
<accession>A0A1B2I555</accession>
<evidence type="ECO:0000259" key="2">
    <source>
        <dbReference type="PROSITE" id="PS50110"/>
    </source>
</evidence>
<dbReference type="Pfam" id="PF00072">
    <property type="entry name" value="Response_reg"/>
    <property type="match status" value="1"/>
</dbReference>
<evidence type="ECO:0000259" key="3">
    <source>
        <dbReference type="PROSITE" id="PS50887"/>
    </source>
</evidence>